<dbReference type="SUPFAM" id="SSF54427">
    <property type="entry name" value="NTF2-like"/>
    <property type="match status" value="1"/>
</dbReference>
<dbReference type="GO" id="GO:0030411">
    <property type="term" value="F:scytalone dehydratase activity"/>
    <property type="evidence" value="ECO:0007669"/>
    <property type="project" value="InterPro"/>
</dbReference>
<feature type="domain" description="Scytalone dehydratase-like" evidence="6">
    <location>
        <begin position="74"/>
        <end position="194"/>
    </location>
</feature>
<feature type="domain" description="Scytalone dehydratase-like" evidence="6">
    <location>
        <begin position="26"/>
        <end position="61"/>
    </location>
</feature>
<dbReference type="EMBL" id="JYKN01002094">
    <property type="protein sequence ID" value="KKK17703.1"/>
    <property type="molecule type" value="Genomic_DNA"/>
</dbReference>
<dbReference type="VEuPathDB" id="FungiDB:P175DRAFT_0427330"/>
<evidence type="ECO:0000256" key="5">
    <source>
        <dbReference type="PIRSR" id="PIRSR024851-51"/>
    </source>
</evidence>
<feature type="binding site" evidence="5">
    <location>
        <position position="80"/>
    </location>
    <ligand>
        <name>substrate</name>
    </ligand>
</feature>
<dbReference type="InterPro" id="IPR032710">
    <property type="entry name" value="NTF2-like_dom_sf"/>
</dbReference>
<comment type="similarity">
    <text evidence="1 3">Belongs to the scytalone dehydratase family.</text>
</comment>
<evidence type="ECO:0000256" key="4">
    <source>
        <dbReference type="PIRSR" id="PIRSR024851-50"/>
    </source>
</evidence>
<reference evidence="7 8" key="1">
    <citation type="submission" date="2015-02" db="EMBL/GenBank/DDBJ databases">
        <title>Draft Genome Sequences of Two Closely-Related Aflatoxigenic Aspergillus Species Obtained from the Cote d'Ivoire.</title>
        <authorList>
            <person name="Moore G.G."/>
            <person name="Beltz S.B."/>
            <person name="Mack B.M."/>
        </authorList>
    </citation>
    <scope>NUCLEOTIDE SEQUENCE [LARGE SCALE GENOMIC DNA]</scope>
    <source>
        <strain evidence="7 8">SRRC1432</strain>
    </source>
</reference>
<dbReference type="InterPro" id="IPR049884">
    <property type="entry name" value="Scytalone_dh"/>
</dbReference>
<dbReference type="GO" id="GO:0006582">
    <property type="term" value="P:melanin metabolic process"/>
    <property type="evidence" value="ECO:0007669"/>
    <property type="project" value="InterPro"/>
</dbReference>
<evidence type="ECO:0000313" key="8">
    <source>
        <dbReference type="Proteomes" id="UP000034947"/>
    </source>
</evidence>
<dbReference type="Gene3D" id="3.10.450.50">
    <property type="match status" value="1"/>
</dbReference>
<protein>
    <recommendedName>
        <fullName evidence="6">Scytalone dehydratase-like domain-containing protein</fullName>
    </recommendedName>
</protein>
<dbReference type="CDD" id="cd00531">
    <property type="entry name" value="NTF2_like"/>
    <property type="match status" value="1"/>
</dbReference>
<dbReference type="AlphaFoldDB" id="A0A0F8UDT2"/>
<name>A0A0F8UDT2_9EURO</name>
<evidence type="ECO:0000256" key="1">
    <source>
        <dbReference type="ARBA" id="ARBA00008584"/>
    </source>
</evidence>
<proteinExistence type="inferred from homology"/>
<organism evidence="7 8">
    <name type="scientific">Aspergillus ochraceoroseus</name>
    <dbReference type="NCBI Taxonomy" id="138278"/>
    <lineage>
        <taxon>Eukaryota</taxon>
        <taxon>Fungi</taxon>
        <taxon>Dikarya</taxon>
        <taxon>Ascomycota</taxon>
        <taxon>Pezizomycotina</taxon>
        <taxon>Eurotiomycetes</taxon>
        <taxon>Eurotiomycetidae</taxon>
        <taxon>Eurotiales</taxon>
        <taxon>Aspergillaceae</taxon>
        <taxon>Aspergillus</taxon>
        <taxon>Aspergillus subgen. Nidulantes</taxon>
    </lineage>
</organism>
<dbReference type="Pfam" id="PF02982">
    <property type="entry name" value="Scytalone_dh"/>
    <property type="match status" value="2"/>
</dbReference>
<evidence type="ECO:0000256" key="3">
    <source>
        <dbReference type="PIRNR" id="PIRNR024851"/>
    </source>
</evidence>
<accession>A0A0F8UDT2</accession>
<dbReference type="InterPro" id="IPR004235">
    <property type="entry name" value="Scytalone_dehydratase"/>
</dbReference>
<feature type="active site" evidence="4">
    <location>
        <position position="140"/>
    </location>
</feature>
<dbReference type="Proteomes" id="UP000034947">
    <property type="component" value="Unassembled WGS sequence"/>
</dbReference>
<evidence type="ECO:0000259" key="6">
    <source>
        <dbReference type="Pfam" id="PF02982"/>
    </source>
</evidence>
<keyword evidence="8" id="KW-1185">Reference proteome</keyword>
<dbReference type="PIRSF" id="PIRSF024851">
    <property type="entry name" value="SCD1"/>
    <property type="match status" value="1"/>
</dbReference>
<feature type="binding site" evidence="5">
    <location>
        <position position="83"/>
    </location>
    <ligand>
        <name>substrate</name>
    </ligand>
</feature>
<keyword evidence="2 3" id="KW-0456">Lyase</keyword>
<sequence>MALQPTFHGKPYLLTLEVPFQTHDSTDIIGCESVLFEWAESYDSKDWERLQKCIAPSLRVSIPNGPSGLAINLSEFQIDYREFIDKFWEQIPAADFVAMASDPHFLGNPRLKTQHFIGMTKWEKLSETKILGHHQMRVAHQKYADDEMKEVLAKGHTHGSGTMTYCRVDGVWLFAGIEPHLRWTEFGGEGIFESEGKEKSNGGA</sequence>
<feature type="active site" evidence="4">
    <location>
        <position position="115"/>
    </location>
</feature>
<comment type="caution">
    <text evidence="7">The sequence shown here is derived from an EMBL/GenBank/DDBJ whole genome shotgun (WGS) entry which is preliminary data.</text>
</comment>
<feature type="binding site" evidence="5">
    <location>
        <position position="42"/>
    </location>
    <ligand>
        <name>substrate</name>
    </ligand>
</feature>
<gene>
    <name evidence="7" type="ORF">AOCH_007573</name>
</gene>
<evidence type="ECO:0000313" key="7">
    <source>
        <dbReference type="EMBL" id="KKK17703.1"/>
    </source>
</evidence>
<dbReference type="OrthoDB" id="5281072at2759"/>
<evidence type="ECO:0000256" key="2">
    <source>
        <dbReference type="ARBA" id="ARBA00023239"/>
    </source>
</evidence>